<keyword evidence="1" id="KW-1133">Transmembrane helix</keyword>
<dbReference type="EMBL" id="CP040330">
    <property type="protein sequence ID" value="QCS41947.1"/>
    <property type="molecule type" value="Genomic_DNA"/>
</dbReference>
<feature type="transmembrane region" description="Helical" evidence="1">
    <location>
        <begin position="236"/>
        <end position="256"/>
    </location>
</feature>
<evidence type="ECO:0000313" key="2">
    <source>
        <dbReference type="EMBL" id="QCS41947.1"/>
    </source>
</evidence>
<dbReference type="AlphaFoldDB" id="A0A4P8WF55"/>
<accession>A0A4P8WF55</accession>
<feature type="transmembrane region" description="Helical" evidence="1">
    <location>
        <begin position="446"/>
        <end position="464"/>
    </location>
</feature>
<dbReference type="KEGG" id="nvr:FEJ81_06100"/>
<sequence>MSRRLVALSVGAMVALPIVAVIGLAVPLWLGLSNLAVLGLYVAIPMVASPLVVRRVGTDRIARHTQLGSLGAIDWRLLSIVFHVILSALVLLVARTAVRPTVFFLGVGALYTTCFLLAVSSGESASRTIVLYHVAVALLLVIFSVTLNYDFFVGRTDLSTHISMTNFVVETGSTPSQPASYEPFVLWHALAGATSQVFGDWVSPHATMYLLSGLTFGAGVPMMYSFARRVYPNERVGLLSCLLLISVPMYIFYGMYSIPRSITSVLFLGLLLAAVTPPSARTRALTLLFLLGIVVYHPVSIPFVLVILGVLFVAERLLGRRARIVDGFLLASAALVTTTYWLYRAEFLVARIADAIVTSFAGSGGESAPSSVLTAPWVELANYVPYAFLLGFVLLGFLFWLRSTRTHDTTFVAVGVLTVVLIPLVFPGPTLLLDSLVGVNVGRFEHYSFMLVALTGAVGLHQLLRRGGFKAFVVLLLVVSCFSVAAVSNDFVATDNPMVERPFYTYYLTEQERGSFESIDERRAGEIGADRVTCRYLTEVRSSTCTIANAADEDLFAGYDGVVVREGELERRPLQFREYVPESEFPREELNDRHRVYDSGSVSYYA</sequence>
<keyword evidence="1" id="KW-0812">Transmembrane</keyword>
<feature type="transmembrane region" description="Helical" evidence="1">
    <location>
        <begin position="35"/>
        <end position="53"/>
    </location>
</feature>
<evidence type="ECO:0008006" key="4">
    <source>
        <dbReference type="Google" id="ProtNLM"/>
    </source>
</evidence>
<feature type="transmembrane region" description="Helical" evidence="1">
    <location>
        <begin position="130"/>
        <end position="149"/>
    </location>
</feature>
<dbReference type="RefSeq" id="WP_138244444.1">
    <property type="nucleotide sequence ID" value="NZ_CP040330.1"/>
</dbReference>
<feature type="transmembrane region" description="Helical" evidence="1">
    <location>
        <begin position="73"/>
        <end position="94"/>
    </location>
</feature>
<feature type="transmembrane region" description="Helical" evidence="1">
    <location>
        <begin position="287"/>
        <end position="312"/>
    </location>
</feature>
<feature type="transmembrane region" description="Helical" evidence="1">
    <location>
        <begin position="408"/>
        <end position="426"/>
    </location>
</feature>
<feature type="transmembrane region" description="Helical" evidence="1">
    <location>
        <begin position="471"/>
        <end position="488"/>
    </location>
</feature>
<gene>
    <name evidence="2" type="ORF">FEJ81_06100</name>
</gene>
<evidence type="ECO:0000256" key="1">
    <source>
        <dbReference type="SAM" id="Phobius"/>
    </source>
</evidence>
<dbReference type="OrthoDB" id="164013at2157"/>
<reference evidence="3" key="1">
    <citation type="submission" date="2019-05" db="EMBL/GenBank/DDBJ databases">
        <title>Genome sequence and methylation pattern of the halophilic Archaeon Natrinema versiforme BOL5-4.</title>
        <authorList>
            <person name="DasSarma P."/>
            <person name="Anton B.P."/>
            <person name="DasSarma S.L."/>
            <person name="Martinez F.L."/>
            <person name="Guzman D."/>
            <person name="Roberts R.J."/>
            <person name="DasSarma S."/>
        </authorList>
    </citation>
    <scope>NUCLEOTIDE SEQUENCE [LARGE SCALE GENOMIC DNA]</scope>
    <source>
        <strain evidence="3">BOL5-4</strain>
    </source>
</reference>
<feature type="transmembrane region" description="Helical" evidence="1">
    <location>
        <begin position="100"/>
        <end position="118"/>
    </location>
</feature>
<proteinExistence type="predicted"/>
<feature type="transmembrane region" description="Helical" evidence="1">
    <location>
        <begin position="324"/>
        <end position="343"/>
    </location>
</feature>
<dbReference type="Proteomes" id="UP000302218">
    <property type="component" value="Chromosome"/>
</dbReference>
<protein>
    <recommendedName>
        <fullName evidence="4">Glycosyltransferase family 39 protein</fullName>
    </recommendedName>
</protein>
<dbReference type="GeneID" id="40264826"/>
<evidence type="ECO:0000313" key="3">
    <source>
        <dbReference type="Proteomes" id="UP000302218"/>
    </source>
</evidence>
<feature type="transmembrane region" description="Helical" evidence="1">
    <location>
        <begin position="206"/>
        <end position="224"/>
    </location>
</feature>
<keyword evidence="1" id="KW-0472">Membrane</keyword>
<feature type="transmembrane region" description="Helical" evidence="1">
    <location>
        <begin position="383"/>
        <end position="401"/>
    </location>
</feature>
<name>A0A4P8WF55_9EURY</name>
<organism evidence="2 3">
    <name type="scientific">Natrinema versiforme</name>
    <dbReference type="NCBI Taxonomy" id="88724"/>
    <lineage>
        <taxon>Archaea</taxon>
        <taxon>Methanobacteriati</taxon>
        <taxon>Methanobacteriota</taxon>
        <taxon>Stenosarchaea group</taxon>
        <taxon>Halobacteria</taxon>
        <taxon>Halobacteriales</taxon>
        <taxon>Natrialbaceae</taxon>
        <taxon>Natrinema</taxon>
    </lineage>
</organism>